<organism evidence="2 3">
    <name type="scientific">Confluentibacter flavum</name>
    <dbReference type="NCBI Taxonomy" id="1909700"/>
    <lineage>
        <taxon>Bacteria</taxon>
        <taxon>Pseudomonadati</taxon>
        <taxon>Bacteroidota</taxon>
        <taxon>Flavobacteriia</taxon>
        <taxon>Flavobacteriales</taxon>
        <taxon>Flavobacteriaceae</taxon>
        <taxon>Confluentibacter</taxon>
    </lineage>
</organism>
<dbReference type="OrthoDB" id="9796448at2"/>
<comment type="caution">
    <text evidence="2">The sequence shown here is derived from an EMBL/GenBank/DDBJ whole genome shotgun (WGS) entry which is preliminary data.</text>
</comment>
<evidence type="ECO:0000313" key="3">
    <source>
        <dbReference type="Proteomes" id="UP000233435"/>
    </source>
</evidence>
<protein>
    <recommendedName>
        <fullName evidence="4">Heavy metal-binding domain-containing protein</fullName>
    </recommendedName>
</protein>
<dbReference type="EMBL" id="PJEO01000017">
    <property type="protein sequence ID" value="PKQ45791.1"/>
    <property type="molecule type" value="Genomic_DNA"/>
</dbReference>
<dbReference type="RefSeq" id="WP_106659181.1">
    <property type="nucleotide sequence ID" value="NZ_PJEO01000017.1"/>
</dbReference>
<accession>A0A2N3HLG9</accession>
<dbReference type="AlphaFoldDB" id="A0A2N3HLG9"/>
<dbReference type="PANTHER" id="PTHR34068:SF1">
    <property type="entry name" value="UPF0145 PROTEIN YBJQ"/>
    <property type="match status" value="1"/>
</dbReference>
<evidence type="ECO:0000313" key="2">
    <source>
        <dbReference type="EMBL" id="PKQ45791.1"/>
    </source>
</evidence>
<dbReference type="Gene3D" id="3.30.110.70">
    <property type="entry name" value="Hypothetical protein apc22750. Chain B"/>
    <property type="match status" value="1"/>
</dbReference>
<evidence type="ECO:0008006" key="4">
    <source>
        <dbReference type="Google" id="ProtNLM"/>
    </source>
</evidence>
<proteinExistence type="inferred from homology"/>
<reference evidence="2 3" key="1">
    <citation type="submission" date="2017-12" db="EMBL/GenBank/DDBJ databases">
        <title>Confluentibacter flavum sp. nov., isolated from the saline lake.</title>
        <authorList>
            <person name="Yu L."/>
        </authorList>
    </citation>
    <scope>NUCLEOTIDE SEQUENCE [LARGE SCALE GENOMIC DNA]</scope>
    <source>
        <strain evidence="2 3">3B</strain>
    </source>
</reference>
<name>A0A2N3HLG9_9FLAO</name>
<sequence length="102" mass="11173">MILTTTNSIEGFRVIEYKGIVSGHAVNIQKMKMTFNMQKYYTAISESVSEVKEQALQQLANNAKNMNANAIVGIKVDIELTASNYVTVSVTGTAVSIVKIKE</sequence>
<dbReference type="SUPFAM" id="SSF117782">
    <property type="entry name" value="YbjQ-like"/>
    <property type="match status" value="1"/>
</dbReference>
<comment type="similarity">
    <text evidence="1">Belongs to the UPF0145 family.</text>
</comment>
<dbReference type="Pfam" id="PF01906">
    <property type="entry name" value="YbjQ_1"/>
    <property type="match status" value="1"/>
</dbReference>
<gene>
    <name evidence="2" type="ORF">CSW08_06935</name>
</gene>
<evidence type="ECO:0000256" key="1">
    <source>
        <dbReference type="ARBA" id="ARBA00010751"/>
    </source>
</evidence>
<dbReference type="InterPro" id="IPR035439">
    <property type="entry name" value="UPF0145_dom_sf"/>
</dbReference>
<keyword evidence="3" id="KW-1185">Reference proteome</keyword>
<dbReference type="PANTHER" id="PTHR34068">
    <property type="entry name" value="UPF0145 PROTEIN YBJQ"/>
    <property type="match status" value="1"/>
</dbReference>
<dbReference type="InterPro" id="IPR002765">
    <property type="entry name" value="UPF0145_YbjQ-like"/>
</dbReference>
<dbReference type="Proteomes" id="UP000233435">
    <property type="component" value="Unassembled WGS sequence"/>
</dbReference>